<feature type="transmembrane region" description="Helical" evidence="2">
    <location>
        <begin position="105"/>
        <end position="123"/>
    </location>
</feature>
<feature type="transmembrane region" description="Helical" evidence="2">
    <location>
        <begin position="19"/>
        <end position="38"/>
    </location>
</feature>
<sequence>MNPLIGATSGPSLRGPGPLIALCLIVIGLWVSAGPIGLGVSIGVILTWLALGTPYAVAVGFIGLAASAPTETGTMIETAHWLPISGYALLLASDSGPAPSRRHRFLALASIACLVALAGLVYTLRPASLWLAGLTVLICTVGLTLLCHRYERYRLEQALESTNHQGEHGSAVEHGTDPTDDAETAAHS</sequence>
<dbReference type="OrthoDB" id="188294at2157"/>
<name>A0A202EA47_9EURY</name>
<dbReference type="RefSeq" id="WP_087714918.1">
    <property type="nucleotide sequence ID" value="NZ_MWPH01000002.1"/>
</dbReference>
<keyword evidence="2" id="KW-0812">Transmembrane</keyword>
<feature type="domain" description="DUF8163" evidence="3">
    <location>
        <begin position="19"/>
        <end position="155"/>
    </location>
</feature>
<feature type="compositionally biased region" description="Basic and acidic residues" evidence="1">
    <location>
        <begin position="165"/>
        <end position="177"/>
    </location>
</feature>
<gene>
    <name evidence="4" type="ORF">B2G88_12550</name>
</gene>
<dbReference type="InterPro" id="IPR058477">
    <property type="entry name" value="DUF8163"/>
</dbReference>
<reference evidence="4 5" key="1">
    <citation type="submission" date="2017-02" db="EMBL/GenBank/DDBJ databases">
        <title>Natronthermophilus aegyptiacus gen. nov.,sp. nov., an aerobic, extremely halophilic alkalithermophilic archaeon isolated from the athalassohaline Wadi An Natrun, Egypt.</title>
        <authorList>
            <person name="Zhao B."/>
        </authorList>
    </citation>
    <scope>NUCLEOTIDE SEQUENCE [LARGE SCALE GENOMIC DNA]</scope>
    <source>
        <strain evidence="4 5">CGMCC 1.3597</strain>
    </source>
</reference>
<feature type="transmembrane region" description="Helical" evidence="2">
    <location>
        <begin position="129"/>
        <end position="147"/>
    </location>
</feature>
<keyword evidence="2" id="KW-0472">Membrane</keyword>
<feature type="transmembrane region" description="Helical" evidence="2">
    <location>
        <begin position="74"/>
        <end position="93"/>
    </location>
</feature>
<dbReference type="AlphaFoldDB" id="A0A202EA47"/>
<evidence type="ECO:0000313" key="5">
    <source>
        <dbReference type="Proteomes" id="UP000196084"/>
    </source>
</evidence>
<feature type="compositionally biased region" description="Acidic residues" evidence="1">
    <location>
        <begin position="178"/>
        <end position="188"/>
    </location>
</feature>
<dbReference type="Pfam" id="PF26496">
    <property type="entry name" value="DUF8163"/>
    <property type="match status" value="1"/>
</dbReference>
<keyword evidence="5" id="KW-1185">Reference proteome</keyword>
<evidence type="ECO:0000313" key="4">
    <source>
        <dbReference type="EMBL" id="OVE85163.1"/>
    </source>
</evidence>
<protein>
    <recommendedName>
        <fullName evidence="3">DUF8163 domain-containing protein</fullName>
    </recommendedName>
</protein>
<comment type="caution">
    <text evidence="4">The sequence shown here is derived from an EMBL/GenBank/DDBJ whole genome shotgun (WGS) entry which is preliminary data.</text>
</comment>
<proteinExistence type="predicted"/>
<feature type="transmembrane region" description="Helical" evidence="2">
    <location>
        <begin position="45"/>
        <end position="68"/>
    </location>
</feature>
<dbReference type="EMBL" id="MWPH01000002">
    <property type="protein sequence ID" value="OVE85163.1"/>
    <property type="molecule type" value="Genomic_DNA"/>
</dbReference>
<keyword evidence="2" id="KW-1133">Transmembrane helix</keyword>
<evidence type="ECO:0000256" key="1">
    <source>
        <dbReference type="SAM" id="MobiDB-lite"/>
    </source>
</evidence>
<evidence type="ECO:0000256" key="2">
    <source>
        <dbReference type="SAM" id="Phobius"/>
    </source>
</evidence>
<organism evidence="4 5">
    <name type="scientific">Natronolimnobius baerhuensis</name>
    <dbReference type="NCBI Taxonomy" id="253108"/>
    <lineage>
        <taxon>Archaea</taxon>
        <taxon>Methanobacteriati</taxon>
        <taxon>Methanobacteriota</taxon>
        <taxon>Stenosarchaea group</taxon>
        <taxon>Halobacteria</taxon>
        <taxon>Halobacteriales</taxon>
        <taxon>Natrialbaceae</taxon>
        <taxon>Natronolimnobius</taxon>
    </lineage>
</organism>
<accession>A0A202EA47</accession>
<dbReference type="Proteomes" id="UP000196084">
    <property type="component" value="Unassembled WGS sequence"/>
</dbReference>
<evidence type="ECO:0000259" key="3">
    <source>
        <dbReference type="Pfam" id="PF26496"/>
    </source>
</evidence>
<feature type="region of interest" description="Disordered" evidence="1">
    <location>
        <begin position="162"/>
        <end position="188"/>
    </location>
</feature>